<feature type="transmembrane region" description="Helical" evidence="6">
    <location>
        <begin position="360"/>
        <end position="379"/>
    </location>
</feature>
<evidence type="ECO:0000313" key="7">
    <source>
        <dbReference type="EMBL" id="AXZ00030.1"/>
    </source>
</evidence>
<keyword evidence="5 6" id="KW-0472">Membrane</keyword>
<feature type="transmembrane region" description="Helical" evidence="6">
    <location>
        <begin position="220"/>
        <end position="238"/>
    </location>
</feature>
<comment type="subcellular location">
    <subcellularLocation>
        <location evidence="1">Cell membrane</location>
        <topology evidence="1">Multi-pass membrane protein</topology>
    </subcellularLocation>
</comment>
<feature type="transmembrane region" description="Helical" evidence="6">
    <location>
        <begin position="179"/>
        <end position="199"/>
    </location>
</feature>
<evidence type="ECO:0000256" key="3">
    <source>
        <dbReference type="ARBA" id="ARBA00022692"/>
    </source>
</evidence>
<feature type="transmembrane region" description="Helical" evidence="6">
    <location>
        <begin position="293"/>
        <end position="318"/>
    </location>
</feature>
<keyword evidence="2" id="KW-1003">Cell membrane</keyword>
<dbReference type="EMBL" id="KY710732">
    <property type="protein sequence ID" value="AXZ00030.1"/>
    <property type="molecule type" value="Genomic_DNA"/>
</dbReference>
<feature type="transmembrane region" description="Helical" evidence="6">
    <location>
        <begin position="40"/>
        <end position="62"/>
    </location>
</feature>
<evidence type="ECO:0000256" key="6">
    <source>
        <dbReference type="SAM" id="Phobius"/>
    </source>
</evidence>
<keyword evidence="3 6" id="KW-0812">Transmembrane</keyword>
<keyword evidence="4 6" id="KW-1133">Transmembrane helix</keyword>
<evidence type="ECO:0000256" key="4">
    <source>
        <dbReference type="ARBA" id="ARBA00022989"/>
    </source>
</evidence>
<feature type="transmembrane region" description="Helical" evidence="6">
    <location>
        <begin position="7"/>
        <end position="28"/>
    </location>
</feature>
<feature type="transmembrane region" description="Helical" evidence="6">
    <location>
        <begin position="385"/>
        <end position="404"/>
    </location>
</feature>
<dbReference type="InterPro" id="IPR002797">
    <property type="entry name" value="Polysacc_synth"/>
</dbReference>
<organism evidence="7">
    <name type="scientific">Proteus penneri</name>
    <dbReference type="NCBI Taxonomy" id="102862"/>
    <lineage>
        <taxon>Bacteria</taxon>
        <taxon>Pseudomonadati</taxon>
        <taxon>Pseudomonadota</taxon>
        <taxon>Gammaproteobacteria</taxon>
        <taxon>Enterobacterales</taxon>
        <taxon>Morganellaceae</taxon>
        <taxon>Proteus</taxon>
    </lineage>
</organism>
<name>A0A385JNV2_9GAMM</name>
<sequence length="428" mass="48404">MKLLKGASIYLISNILNSAIPFLLLPILTRYLSTEEYGKIAMFQIFLAGIGTLIGCNTISAISRKYFDDRKNDNELKEYNNSCLFILFISSVFIFIIVSIFINQLSNFLSIPSDWIFIAIIISTINYITSLRLIQWQVRGEAKKFGILQLSNSSTNITLSLVLIIIFNQGAQGRIDAQFITSILFFILSAFLLIKGNLISPIPKPTYSLAKDALSYSIPLLPHTIGVFFISFIDRFIINKEMGLGEAGIYMVAVQLSSTIAIIFNSLYQAYIPWLFDRLKKNDENEKIKIVKYTYLFFIFLIFSGLIIFIISPIIVKFLVGEQYHPITNIIGWLCIGQIFGGMYLIMSGYIYYSKKTSRLALITISSGITNVVLLVVFVPMYGLIGAAVSFSFVKIVQFIAVYLSSIKCVNMPWFNFTGNTNEFHKKN</sequence>
<feature type="transmembrane region" description="Helical" evidence="6">
    <location>
        <begin position="250"/>
        <end position="272"/>
    </location>
</feature>
<proteinExistence type="predicted"/>
<dbReference type="PANTHER" id="PTHR30250:SF11">
    <property type="entry name" value="O-ANTIGEN TRANSPORTER-RELATED"/>
    <property type="match status" value="1"/>
</dbReference>
<reference evidence="7" key="1">
    <citation type="journal article" date="2017" name="PLoS ONE">
        <title>Genetic diversity of the O antigens of Proteus species and the development of a suspension array for molecular serotyping.</title>
        <authorList>
            <person name="Yu X."/>
            <person name="Torzewska A."/>
            <person name="Zhang X."/>
            <person name="Yin Z."/>
            <person name="Drzewiecka D."/>
            <person name="Cao H."/>
            <person name="Liu B."/>
            <person name="Knirel Y.A."/>
            <person name="Rozalski A."/>
            <person name="Wang L."/>
        </authorList>
    </citation>
    <scope>NUCLEOTIDE SEQUENCE</scope>
    <source>
        <strain evidence="7">G2667</strain>
    </source>
</reference>
<dbReference type="Pfam" id="PF01943">
    <property type="entry name" value="Polysacc_synt"/>
    <property type="match status" value="1"/>
</dbReference>
<feature type="transmembrane region" description="Helical" evidence="6">
    <location>
        <begin position="330"/>
        <end position="353"/>
    </location>
</feature>
<dbReference type="GO" id="GO:0005886">
    <property type="term" value="C:plasma membrane"/>
    <property type="evidence" value="ECO:0007669"/>
    <property type="project" value="UniProtKB-SubCell"/>
</dbReference>
<feature type="transmembrane region" description="Helical" evidence="6">
    <location>
        <begin position="115"/>
        <end position="134"/>
    </location>
</feature>
<evidence type="ECO:0000256" key="5">
    <source>
        <dbReference type="ARBA" id="ARBA00023136"/>
    </source>
</evidence>
<feature type="transmembrane region" description="Helical" evidence="6">
    <location>
        <begin position="83"/>
        <end position="103"/>
    </location>
</feature>
<protein>
    <submittedName>
        <fullName evidence="7">Wzx</fullName>
    </submittedName>
</protein>
<dbReference type="PANTHER" id="PTHR30250">
    <property type="entry name" value="PST FAMILY PREDICTED COLANIC ACID TRANSPORTER"/>
    <property type="match status" value="1"/>
</dbReference>
<accession>A0A385JNV2</accession>
<evidence type="ECO:0000256" key="1">
    <source>
        <dbReference type="ARBA" id="ARBA00004651"/>
    </source>
</evidence>
<dbReference type="InterPro" id="IPR050833">
    <property type="entry name" value="Poly_Biosynth_Transport"/>
</dbReference>
<evidence type="ECO:0000256" key="2">
    <source>
        <dbReference type="ARBA" id="ARBA00022475"/>
    </source>
</evidence>
<feature type="transmembrane region" description="Helical" evidence="6">
    <location>
        <begin position="146"/>
        <end position="167"/>
    </location>
</feature>
<dbReference type="AlphaFoldDB" id="A0A385JNV2"/>